<dbReference type="InterPro" id="IPR009072">
    <property type="entry name" value="Histone-fold"/>
</dbReference>
<reference evidence="4" key="1">
    <citation type="submission" date="2015-06" db="EMBL/GenBank/DDBJ databases">
        <authorList>
            <person name="Hoefler B.C."/>
            <person name="Straight P.D."/>
        </authorList>
    </citation>
    <scope>NUCLEOTIDE SEQUENCE</scope>
</reference>
<dbReference type="GeneID" id="108965193"/>
<dbReference type="OrthoDB" id="420022at2759"/>
<comment type="similarity">
    <text evidence="1">Belongs to the histone H3 family.</text>
</comment>
<dbReference type="Pfam" id="PF00125">
    <property type="entry name" value="Histone"/>
    <property type="match status" value="1"/>
</dbReference>
<feature type="domain" description="Core Histone H2A/H2B/H3" evidence="3">
    <location>
        <begin position="119"/>
        <end position="191"/>
    </location>
</feature>
<dbReference type="InterPro" id="IPR007125">
    <property type="entry name" value="H2A/H2B/H3"/>
</dbReference>
<dbReference type="PANTHER" id="PTHR11426">
    <property type="entry name" value="HISTONE H3"/>
    <property type="match status" value="1"/>
</dbReference>
<dbReference type="GO" id="GO:0030527">
    <property type="term" value="F:structural constituent of chromatin"/>
    <property type="evidence" value="ECO:0007669"/>
    <property type="project" value="InterPro"/>
</dbReference>
<evidence type="ECO:0000256" key="2">
    <source>
        <dbReference type="SAM" id="MobiDB-lite"/>
    </source>
</evidence>
<feature type="compositionally biased region" description="Polar residues" evidence="2">
    <location>
        <begin position="51"/>
        <end position="61"/>
    </location>
</feature>
<organism evidence="4">
    <name type="scientific">Bactrocera latifrons</name>
    <name type="common">Malaysian fruit fly</name>
    <name type="synonym">Chaetodacus latifrons</name>
    <dbReference type="NCBI Taxonomy" id="174628"/>
    <lineage>
        <taxon>Eukaryota</taxon>
        <taxon>Metazoa</taxon>
        <taxon>Ecdysozoa</taxon>
        <taxon>Arthropoda</taxon>
        <taxon>Hexapoda</taxon>
        <taxon>Insecta</taxon>
        <taxon>Pterygota</taxon>
        <taxon>Neoptera</taxon>
        <taxon>Endopterygota</taxon>
        <taxon>Diptera</taxon>
        <taxon>Brachycera</taxon>
        <taxon>Muscomorpha</taxon>
        <taxon>Tephritoidea</taxon>
        <taxon>Tephritidae</taxon>
        <taxon>Bactrocera</taxon>
        <taxon>Bactrocera</taxon>
    </lineage>
</organism>
<evidence type="ECO:0000313" key="4">
    <source>
        <dbReference type="EMBL" id="JAI22455.1"/>
    </source>
</evidence>
<dbReference type="EMBL" id="GDHF01029859">
    <property type="protein sequence ID" value="JAI22455.1"/>
    <property type="molecule type" value="Transcribed_RNA"/>
</dbReference>
<evidence type="ECO:0000259" key="3">
    <source>
        <dbReference type="Pfam" id="PF00125"/>
    </source>
</evidence>
<dbReference type="GO" id="GO:0003677">
    <property type="term" value="F:DNA binding"/>
    <property type="evidence" value="ECO:0007669"/>
    <property type="project" value="InterPro"/>
</dbReference>
<gene>
    <name evidence="4" type="primary">CSE4</name>
    <name evidence="4" type="ORF">c0_g1_i1</name>
</gene>
<name>A0A0K8U7X3_BACLA</name>
<feature type="compositionally biased region" description="Acidic residues" evidence="2">
    <location>
        <begin position="31"/>
        <end position="41"/>
    </location>
</feature>
<evidence type="ECO:0000256" key="1">
    <source>
        <dbReference type="ARBA" id="ARBA00010343"/>
    </source>
</evidence>
<feature type="region of interest" description="Disordered" evidence="2">
    <location>
        <begin position="1"/>
        <end position="93"/>
    </location>
</feature>
<accession>A0A0K8U7X3</accession>
<protein>
    <submittedName>
        <fullName evidence="4">Histone H3-like centromeric protein CSE4</fullName>
    </submittedName>
</protein>
<dbReference type="GO" id="GO:0000786">
    <property type="term" value="C:nucleosome"/>
    <property type="evidence" value="ECO:0007669"/>
    <property type="project" value="InterPro"/>
</dbReference>
<sequence length="199" mass="22821">MRPPYKPGPKSFKNRTSSLRKSPRRPAADLGDSDTSSEVDQDLERVDQPTHSHLRTNVSKGQRSHGNDLAQHSGRNFRSMGEASQIDPIQRPMTNKLVKRNRKGVPNRNFVKSYKLLANRVDFMIPRASFSRIVREILMSLDTNVQHITQTAFEALQTATEAYVEGRLEDANLLALHARRVTLMVRDLELINYLRCRER</sequence>
<dbReference type="AlphaFoldDB" id="A0A0K8U7X3"/>
<dbReference type="GO" id="GO:0046982">
    <property type="term" value="F:protein heterodimerization activity"/>
    <property type="evidence" value="ECO:0007669"/>
    <property type="project" value="InterPro"/>
</dbReference>
<dbReference type="SMART" id="SM00428">
    <property type="entry name" value="H3"/>
    <property type="match status" value="1"/>
</dbReference>
<dbReference type="SUPFAM" id="SSF47113">
    <property type="entry name" value="Histone-fold"/>
    <property type="match status" value="1"/>
</dbReference>
<dbReference type="InterPro" id="IPR000164">
    <property type="entry name" value="Histone_H3/CENP-A"/>
</dbReference>
<dbReference type="Gene3D" id="1.10.20.10">
    <property type="entry name" value="Histone, subunit A"/>
    <property type="match status" value="1"/>
</dbReference>
<proteinExistence type="inferred from homology"/>